<name>A0AAV8PGL0_ENSVE</name>
<dbReference type="PANTHER" id="PTHR46373:SF2">
    <property type="entry name" value="RWP-RK DOMAIN-CONTAINING PROTEIN"/>
    <property type="match status" value="1"/>
</dbReference>
<feature type="domain" description="RWP-RK" evidence="7">
    <location>
        <begin position="140"/>
        <end position="227"/>
    </location>
</feature>
<dbReference type="InterPro" id="IPR044607">
    <property type="entry name" value="RKD-like"/>
</dbReference>
<keyword evidence="6" id="KW-0539">Nucleus</keyword>
<evidence type="ECO:0000256" key="1">
    <source>
        <dbReference type="ARBA" id="ARBA00004049"/>
    </source>
</evidence>
<evidence type="ECO:0000256" key="6">
    <source>
        <dbReference type="ARBA" id="ARBA00023242"/>
    </source>
</evidence>
<evidence type="ECO:0000259" key="7">
    <source>
        <dbReference type="PROSITE" id="PS51519"/>
    </source>
</evidence>
<dbReference type="GO" id="GO:0003677">
    <property type="term" value="F:DNA binding"/>
    <property type="evidence" value="ECO:0007669"/>
    <property type="project" value="UniProtKB-KW"/>
</dbReference>
<keyword evidence="4" id="KW-0238">DNA-binding</keyword>
<dbReference type="PROSITE" id="PS51519">
    <property type="entry name" value="RWP_RK"/>
    <property type="match status" value="1"/>
</dbReference>
<dbReference type="GO" id="GO:0003700">
    <property type="term" value="F:DNA-binding transcription factor activity"/>
    <property type="evidence" value="ECO:0007669"/>
    <property type="project" value="InterPro"/>
</dbReference>
<sequence>MPASKASFFSMDFDCINDLLLPEEKLYSEWRHFGYLLGETDLKPLPESLARLDDTMGLSPPSLFCETCSATVPCQCNACSESLERMELDDIDLDSFAWSCKLSSDAVDVRLPLPACDLPFGAFEASGEGGDVGGVSTWNGRKTSEKRGCGRASRLNGLGFHEIKNYFDMPITKAAKAMNVGLTVLKKRCRELGIARWPHRKMKSLKSLIRNVQEMGKGSYEEGVRKELETLEEHRRLMEENPQIQLTERTKKLRQACFKANYKRRRLLHHNPTPACS</sequence>
<dbReference type="Proteomes" id="UP001222027">
    <property type="component" value="Unassembled WGS sequence"/>
</dbReference>
<evidence type="ECO:0000313" key="9">
    <source>
        <dbReference type="Proteomes" id="UP001222027"/>
    </source>
</evidence>
<proteinExistence type="predicted"/>
<evidence type="ECO:0000256" key="2">
    <source>
        <dbReference type="ARBA" id="ARBA00023015"/>
    </source>
</evidence>
<dbReference type="PANTHER" id="PTHR46373">
    <property type="entry name" value="PROTEIN RKD4"/>
    <property type="match status" value="1"/>
</dbReference>
<comment type="caution">
    <text evidence="8">The sequence shown here is derived from an EMBL/GenBank/DDBJ whole genome shotgun (WGS) entry which is preliminary data.</text>
</comment>
<reference evidence="8 9" key="1">
    <citation type="submission" date="2022-12" db="EMBL/GenBank/DDBJ databases">
        <title>Chromosome-scale assembly of the Ensete ventricosum genome.</title>
        <authorList>
            <person name="Dussert Y."/>
            <person name="Stocks J."/>
            <person name="Wendawek A."/>
            <person name="Woldeyes F."/>
            <person name="Nichols R.A."/>
            <person name="Borrell J.S."/>
        </authorList>
    </citation>
    <scope>NUCLEOTIDE SEQUENCE [LARGE SCALE GENOMIC DNA]</scope>
    <source>
        <strain evidence="9">cv. Maze</strain>
        <tissue evidence="8">Seeds</tissue>
    </source>
</reference>
<dbReference type="EMBL" id="JAQQAF010000005">
    <property type="protein sequence ID" value="KAJ8486716.1"/>
    <property type="molecule type" value="Genomic_DNA"/>
</dbReference>
<evidence type="ECO:0000256" key="5">
    <source>
        <dbReference type="ARBA" id="ARBA00023163"/>
    </source>
</evidence>
<accession>A0AAV8PGL0</accession>
<keyword evidence="2" id="KW-0805">Transcription regulation</keyword>
<organism evidence="8 9">
    <name type="scientific">Ensete ventricosum</name>
    <name type="common">Abyssinian banana</name>
    <name type="synonym">Musa ensete</name>
    <dbReference type="NCBI Taxonomy" id="4639"/>
    <lineage>
        <taxon>Eukaryota</taxon>
        <taxon>Viridiplantae</taxon>
        <taxon>Streptophyta</taxon>
        <taxon>Embryophyta</taxon>
        <taxon>Tracheophyta</taxon>
        <taxon>Spermatophyta</taxon>
        <taxon>Magnoliopsida</taxon>
        <taxon>Liliopsida</taxon>
        <taxon>Zingiberales</taxon>
        <taxon>Musaceae</taxon>
        <taxon>Ensete</taxon>
    </lineage>
</organism>
<keyword evidence="5" id="KW-0804">Transcription</keyword>
<comment type="function">
    <text evidence="1">Putative transcription factor.</text>
</comment>
<keyword evidence="9" id="KW-1185">Reference proteome</keyword>
<dbReference type="InterPro" id="IPR003035">
    <property type="entry name" value="RWP-RK_dom"/>
</dbReference>
<gene>
    <name evidence="8" type="ORF">OPV22_019201</name>
</gene>
<keyword evidence="3" id="KW-0175">Coiled coil</keyword>
<protein>
    <recommendedName>
        <fullName evidence="7">RWP-RK domain-containing protein</fullName>
    </recommendedName>
</protein>
<evidence type="ECO:0000313" key="8">
    <source>
        <dbReference type="EMBL" id="KAJ8486716.1"/>
    </source>
</evidence>
<evidence type="ECO:0000256" key="3">
    <source>
        <dbReference type="ARBA" id="ARBA00023054"/>
    </source>
</evidence>
<dbReference type="AlphaFoldDB" id="A0AAV8PGL0"/>
<evidence type="ECO:0000256" key="4">
    <source>
        <dbReference type="ARBA" id="ARBA00023125"/>
    </source>
</evidence>
<dbReference type="Pfam" id="PF02042">
    <property type="entry name" value="RWP-RK"/>
    <property type="match status" value="1"/>
</dbReference>